<dbReference type="Gene3D" id="3.20.80.10">
    <property type="entry name" value="Regulatory factor, effector binding domain"/>
    <property type="match status" value="1"/>
</dbReference>
<dbReference type="RefSeq" id="WP_212967304.1">
    <property type="nucleotide sequence ID" value="NZ_BORB01000048.1"/>
</dbReference>
<keyword evidence="4" id="KW-1185">Reference proteome</keyword>
<dbReference type="PROSITE" id="PS50937">
    <property type="entry name" value="HTH_MERR_2"/>
    <property type="match status" value="1"/>
</dbReference>
<gene>
    <name evidence="3" type="primary">bmrR</name>
    <name evidence="3" type="ORF">J8TS2_38380</name>
</gene>
<evidence type="ECO:0000313" key="3">
    <source>
        <dbReference type="EMBL" id="GIN59519.1"/>
    </source>
</evidence>
<dbReference type="PANTHER" id="PTHR30204:SF96">
    <property type="entry name" value="CHROMOSOME-ANCHORING PROTEIN RACA"/>
    <property type="match status" value="1"/>
</dbReference>
<sequence length="279" mass="32617">MVDRLYSIGEVSKLMNISIKALRHYDKIDLFKPTYIDPNTNYRYYDDSQLYLLDLIKSFKYIGIPLKEMKKVQELKADDLLVFLTEQEKFVKQKIDNLLQIEQTIASAKKGLQRIKEYPALEEVFFSDEEETQIIQTKADGINPTNILTASFQKLKRMTASTEGFRYNDYGAIFAYRPYTDIEEVSYKYLYTPVLTKKDTLELSQDTEIATIPQGKYLCIAFNSLTEQDYFTNLKRLLDYAEAHQLTVISDIFESLVNLHYSSNREKGVLLEMRMRVAE</sequence>
<reference evidence="3 4" key="1">
    <citation type="submission" date="2021-03" db="EMBL/GenBank/DDBJ databases">
        <title>Antimicrobial resistance genes in bacteria isolated from Japanese honey, and their potential for conferring macrolide and lincosamide resistance in the American foulbrood pathogen Paenibacillus larvae.</title>
        <authorList>
            <person name="Okamoto M."/>
            <person name="Kumagai M."/>
            <person name="Kanamori H."/>
            <person name="Takamatsu D."/>
        </authorList>
    </citation>
    <scope>NUCLEOTIDE SEQUENCE [LARGE SCALE GENOMIC DNA]</scope>
    <source>
        <strain evidence="3 4">J8TS2</strain>
    </source>
</reference>
<dbReference type="InterPro" id="IPR009061">
    <property type="entry name" value="DNA-bd_dom_put_sf"/>
</dbReference>
<dbReference type="InterPro" id="IPR011256">
    <property type="entry name" value="Reg_factor_effector_dom_sf"/>
</dbReference>
<feature type="domain" description="HTH merR-type" evidence="2">
    <location>
        <begin position="5"/>
        <end position="75"/>
    </location>
</feature>
<dbReference type="CDD" id="cd01107">
    <property type="entry name" value="HTH_BmrR"/>
    <property type="match status" value="1"/>
</dbReference>
<evidence type="ECO:0000256" key="1">
    <source>
        <dbReference type="ARBA" id="ARBA00023125"/>
    </source>
</evidence>
<proteinExistence type="predicted"/>
<dbReference type="SMART" id="SM00422">
    <property type="entry name" value="HTH_MERR"/>
    <property type="match status" value="1"/>
</dbReference>
<dbReference type="Pfam" id="PF13411">
    <property type="entry name" value="MerR_1"/>
    <property type="match status" value="1"/>
</dbReference>
<organism evidence="3 4">
    <name type="scientific">Lederbergia ruris</name>
    <dbReference type="NCBI Taxonomy" id="217495"/>
    <lineage>
        <taxon>Bacteria</taxon>
        <taxon>Bacillati</taxon>
        <taxon>Bacillota</taxon>
        <taxon>Bacilli</taxon>
        <taxon>Bacillales</taxon>
        <taxon>Bacillaceae</taxon>
        <taxon>Lederbergia</taxon>
    </lineage>
</organism>
<dbReference type="Proteomes" id="UP000679950">
    <property type="component" value="Unassembled WGS sequence"/>
</dbReference>
<evidence type="ECO:0000259" key="2">
    <source>
        <dbReference type="PROSITE" id="PS50937"/>
    </source>
</evidence>
<dbReference type="InterPro" id="IPR047057">
    <property type="entry name" value="MerR_fam"/>
</dbReference>
<dbReference type="EMBL" id="BORB01000048">
    <property type="protein sequence ID" value="GIN59519.1"/>
    <property type="molecule type" value="Genomic_DNA"/>
</dbReference>
<dbReference type="InterPro" id="IPR000551">
    <property type="entry name" value="MerR-type_HTH_dom"/>
</dbReference>
<comment type="caution">
    <text evidence="3">The sequence shown here is derived from an EMBL/GenBank/DDBJ whole genome shotgun (WGS) entry which is preliminary data.</text>
</comment>
<keyword evidence="1" id="KW-0238">DNA-binding</keyword>
<dbReference type="SUPFAM" id="SSF55136">
    <property type="entry name" value="Probable bacterial effector-binding domain"/>
    <property type="match status" value="1"/>
</dbReference>
<evidence type="ECO:0000313" key="4">
    <source>
        <dbReference type="Proteomes" id="UP000679950"/>
    </source>
</evidence>
<dbReference type="Gene3D" id="1.20.5.490">
    <property type="entry name" value="Single helix bin"/>
    <property type="match status" value="1"/>
</dbReference>
<dbReference type="PANTHER" id="PTHR30204">
    <property type="entry name" value="REDOX-CYCLING DRUG-SENSING TRANSCRIPTIONAL ACTIVATOR SOXR"/>
    <property type="match status" value="1"/>
</dbReference>
<protein>
    <submittedName>
        <fullName evidence="3">Multidrug-efflux transporter 1 regulator</fullName>
    </submittedName>
</protein>
<name>A0ABQ4KPQ9_9BACI</name>
<accession>A0ABQ4KPQ9</accession>
<dbReference type="SUPFAM" id="SSF46955">
    <property type="entry name" value="Putative DNA-binding domain"/>
    <property type="match status" value="1"/>
</dbReference>
<dbReference type="Gene3D" id="1.10.1660.10">
    <property type="match status" value="1"/>
</dbReference>